<keyword evidence="11 13" id="KW-0030">Aminoacyl-tRNA synthetase</keyword>
<feature type="binding site" evidence="13">
    <location>
        <position position="333"/>
    </location>
    <ligand>
        <name>Zn(2+)</name>
        <dbReference type="ChEBI" id="CHEBI:29105"/>
        <note>catalytic</note>
    </ligand>
</feature>
<dbReference type="CDD" id="cd01667">
    <property type="entry name" value="TGS_ThrRS"/>
    <property type="match status" value="1"/>
</dbReference>
<dbReference type="Pfam" id="PF07973">
    <property type="entry name" value="tRNA_SAD"/>
    <property type="match status" value="1"/>
</dbReference>
<evidence type="ECO:0000256" key="13">
    <source>
        <dbReference type="HAMAP-Rule" id="MF_00184"/>
    </source>
</evidence>
<dbReference type="InterPro" id="IPR045864">
    <property type="entry name" value="aa-tRNA-synth_II/BPL/LPL"/>
</dbReference>
<evidence type="ECO:0000256" key="12">
    <source>
        <dbReference type="ARBA" id="ARBA00049515"/>
    </source>
</evidence>
<dbReference type="InterPro" id="IPR047246">
    <property type="entry name" value="ThrRS_anticodon"/>
</dbReference>
<dbReference type="PANTHER" id="PTHR11451:SF44">
    <property type="entry name" value="THREONINE--TRNA LIGASE, CHLOROPLASTIC_MITOCHONDRIAL 2"/>
    <property type="match status" value="1"/>
</dbReference>
<keyword evidence="10 13" id="KW-0648">Protein biosynthesis</keyword>
<dbReference type="Gene3D" id="3.30.930.10">
    <property type="entry name" value="Bira Bifunctional Protein, Domain 2"/>
    <property type="match status" value="1"/>
</dbReference>
<dbReference type="CDD" id="cd00860">
    <property type="entry name" value="ThrRS_anticodon"/>
    <property type="match status" value="1"/>
</dbReference>
<feature type="domain" description="TGS" evidence="15">
    <location>
        <begin position="1"/>
        <end position="61"/>
    </location>
</feature>
<comment type="similarity">
    <text evidence="1 13">Belongs to the class-II aminoacyl-tRNA synthetase family.</text>
</comment>
<dbReference type="InterPro" id="IPR012947">
    <property type="entry name" value="tRNA_SAD"/>
</dbReference>
<dbReference type="InterPro" id="IPR012675">
    <property type="entry name" value="Beta-grasp_dom_sf"/>
</dbReference>
<feature type="binding site" evidence="13">
    <location>
        <position position="384"/>
    </location>
    <ligand>
        <name>Zn(2+)</name>
        <dbReference type="ChEBI" id="CHEBI:29105"/>
        <note>catalytic</note>
    </ligand>
</feature>
<evidence type="ECO:0000313" key="17">
    <source>
        <dbReference type="Proteomes" id="UP001317822"/>
    </source>
</evidence>
<dbReference type="Pfam" id="PF02824">
    <property type="entry name" value="TGS"/>
    <property type="match status" value="1"/>
</dbReference>
<dbReference type="Gene3D" id="3.40.50.800">
    <property type="entry name" value="Anticodon-binding domain"/>
    <property type="match status" value="1"/>
</dbReference>
<dbReference type="GO" id="GO:0016874">
    <property type="term" value="F:ligase activity"/>
    <property type="evidence" value="ECO:0007669"/>
    <property type="project" value="UniProtKB-KW"/>
</dbReference>
<evidence type="ECO:0000259" key="15">
    <source>
        <dbReference type="PROSITE" id="PS51880"/>
    </source>
</evidence>
<dbReference type="SUPFAM" id="SSF55186">
    <property type="entry name" value="ThrRS/AlaRS common domain"/>
    <property type="match status" value="1"/>
</dbReference>
<dbReference type="Gene3D" id="3.10.20.30">
    <property type="match status" value="1"/>
</dbReference>
<keyword evidence="8 13" id="KW-0067">ATP-binding</keyword>
<comment type="cofactor">
    <cofactor evidence="13">
        <name>Zn(2+)</name>
        <dbReference type="ChEBI" id="CHEBI:29105"/>
    </cofactor>
    <text evidence="13">Binds 1 zinc ion per subunit.</text>
</comment>
<dbReference type="InterPro" id="IPR012676">
    <property type="entry name" value="TGS-like"/>
</dbReference>
<feature type="binding site" evidence="13">
    <location>
        <position position="510"/>
    </location>
    <ligand>
        <name>Zn(2+)</name>
        <dbReference type="ChEBI" id="CHEBI:29105"/>
        <note>catalytic</note>
    </ligand>
</feature>
<feature type="domain" description="Aminoacyl-transfer RNA synthetases class-II family profile" evidence="14">
    <location>
        <begin position="242"/>
        <end position="533"/>
    </location>
</feature>
<evidence type="ECO:0000256" key="5">
    <source>
        <dbReference type="ARBA" id="ARBA00022723"/>
    </source>
</evidence>
<evidence type="ECO:0000256" key="9">
    <source>
        <dbReference type="ARBA" id="ARBA00022884"/>
    </source>
</evidence>
<sequence length="633" mass="71495">MIAITLPDGSRREFEQPVSVAEVAASIGAGLAKAALAGKVDGKLVDTSYRIANDASLEIVTDKHPDALDVLRHSTAHLLAQAVQRLYPGAQVTIGPVIDNGFYYDFAYERPFTPEDLPAIEAEMQKIVKESLPVARSVKSRDDAVAFFRGLGEAYKAEIIESIPANEDLSLYSQGEFTDLCRGPHVPSTDKLRAFKLMKVAGAYWRGDSNNQMLSRIYGTSWLNDKDLKAYLTQLEEAEKRDHRKIAKAQDLFHLQEEGPGLIFWHPKGWSIWQVVEQYMRRVYRETGYGEVRCPQILDVSLWQKSGHWDNYKDNMFFTESEKRTYALKPMNCPGHVQVFNQGLHSYRDLPIRYGEFGACHRNEPSGALHGILRVRGFTQDDGHIFCTEDQIESEVRAFHEQALKVYGDFGFTDIQIKIALRPDSRLGDDATWDKAENALRSALSAAGVEWQELPGEGAFYGPKIEYHLQDAIGRTWQLGTMQVDFMMPGRLGAEYVDEHSQRRHPVMLHRAIVGSMERFIGILIEHHAGQFPAWLAPVQAVVMNITDAQADYVEEIRKSLANQGFRVHSDLRNEKIGYKIREHTLQRVPYLLVIGDREKENGQIAVRTRGGEDLGTMTVADFASRLRSEGVQ</sequence>
<keyword evidence="7 13" id="KW-0862">Zinc</keyword>
<dbReference type="EC" id="6.1.1.3" evidence="13"/>
<keyword evidence="4 13" id="KW-0436">Ligase</keyword>
<name>A0ABM8DG11_9GAMM</name>
<evidence type="ECO:0000256" key="2">
    <source>
        <dbReference type="ARBA" id="ARBA00022490"/>
    </source>
</evidence>
<keyword evidence="5 13" id="KW-0479">Metal-binding</keyword>
<gene>
    <name evidence="13 16" type="primary">thrS</name>
    <name evidence="16" type="ORF">LA521A_27040</name>
</gene>
<reference evidence="16 17" key="1">
    <citation type="journal article" date="2023" name="Int. J. Syst. Evol. Microbiol.">
        <title>Physiological and genomic analyses of cobalamin (vitamin B12)-auxotrophy of Lysobacter auxotrophicus sp. nov., a methionine-auxotrophic chitinolytic bacterium isolated from chitin-treated soil.</title>
        <authorList>
            <person name="Saito A."/>
            <person name="Dohra H."/>
            <person name="Hamada M."/>
            <person name="Moriuchi R."/>
            <person name="Kotsuchibashi Y."/>
            <person name="Mori K."/>
        </authorList>
    </citation>
    <scope>NUCLEOTIDE SEQUENCE [LARGE SCALE GENOMIC DNA]</scope>
    <source>
        <strain evidence="16 17">5-21a</strain>
    </source>
</reference>
<comment type="catalytic activity">
    <reaction evidence="12 13">
        <text>tRNA(Thr) + L-threonine + ATP = L-threonyl-tRNA(Thr) + AMP + diphosphate + H(+)</text>
        <dbReference type="Rhea" id="RHEA:24624"/>
        <dbReference type="Rhea" id="RHEA-COMP:9670"/>
        <dbReference type="Rhea" id="RHEA-COMP:9704"/>
        <dbReference type="ChEBI" id="CHEBI:15378"/>
        <dbReference type="ChEBI" id="CHEBI:30616"/>
        <dbReference type="ChEBI" id="CHEBI:33019"/>
        <dbReference type="ChEBI" id="CHEBI:57926"/>
        <dbReference type="ChEBI" id="CHEBI:78442"/>
        <dbReference type="ChEBI" id="CHEBI:78534"/>
        <dbReference type="ChEBI" id="CHEBI:456215"/>
        <dbReference type="EC" id="6.1.1.3"/>
    </reaction>
</comment>
<dbReference type="Proteomes" id="UP001317822">
    <property type="component" value="Chromosome"/>
</dbReference>
<keyword evidence="6 13" id="KW-0547">Nucleotide-binding</keyword>
<accession>A0ABM8DG11</accession>
<protein>
    <recommendedName>
        <fullName evidence="13">Threonine--tRNA ligase</fullName>
        <ecNumber evidence="13">6.1.1.3</ecNumber>
    </recommendedName>
    <alternativeName>
        <fullName evidence="13">Threonyl-tRNA synthetase</fullName>
        <shortName evidence="13">ThrRS</shortName>
    </alternativeName>
</protein>
<dbReference type="Gene3D" id="3.30.54.20">
    <property type="match status" value="1"/>
</dbReference>
<evidence type="ECO:0000256" key="10">
    <source>
        <dbReference type="ARBA" id="ARBA00022917"/>
    </source>
</evidence>
<dbReference type="Gene3D" id="3.30.980.10">
    <property type="entry name" value="Threonyl-trna Synthetase, Chain A, domain 2"/>
    <property type="match status" value="1"/>
</dbReference>
<evidence type="ECO:0000313" key="16">
    <source>
        <dbReference type="EMBL" id="BDU17503.1"/>
    </source>
</evidence>
<proteinExistence type="inferred from homology"/>
<dbReference type="InterPro" id="IPR002314">
    <property type="entry name" value="aa-tRNA-synt_IIb"/>
</dbReference>
<evidence type="ECO:0000256" key="1">
    <source>
        <dbReference type="ARBA" id="ARBA00008226"/>
    </source>
</evidence>
<dbReference type="SUPFAM" id="SSF52954">
    <property type="entry name" value="Class II aaRS ABD-related"/>
    <property type="match status" value="1"/>
</dbReference>
<evidence type="ECO:0000256" key="6">
    <source>
        <dbReference type="ARBA" id="ARBA00022741"/>
    </source>
</evidence>
<keyword evidence="9 13" id="KW-0694">RNA-binding</keyword>
<dbReference type="EMBL" id="AP027041">
    <property type="protein sequence ID" value="BDU17503.1"/>
    <property type="molecule type" value="Genomic_DNA"/>
</dbReference>
<dbReference type="InterPro" id="IPR002320">
    <property type="entry name" value="Thr-tRNA-ligase_IIa"/>
</dbReference>
<keyword evidence="17" id="KW-1185">Reference proteome</keyword>
<comment type="subunit">
    <text evidence="13">Homodimer.</text>
</comment>
<dbReference type="InterPro" id="IPR006195">
    <property type="entry name" value="aa-tRNA-synth_II"/>
</dbReference>
<dbReference type="InterPro" id="IPR036621">
    <property type="entry name" value="Anticodon-bd_dom_sf"/>
</dbReference>
<evidence type="ECO:0000256" key="11">
    <source>
        <dbReference type="ARBA" id="ARBA00023146"/>
    </source>
</evidence>
<dbReference type="NCBIfam" id="TIGR00418">
    <property type="entry name" value="thrS"/>
    <property type="match status" value="1"/>
</dbReference>
<dbReference type="InterPro" id="IPR033728">
    <property type="entry name" value="ThrRS_core"/>
</dbReference>
<dbReference type="RefSeq" id="WP_281779430.1">
    <property type="nucleotide sequence ID" value="NZ_AP027041.1"/>
</dbReference>
<evidence type="ECO:0000256" key="4">
    <source>
        <dbReference type="ARBA" id="ARBA00022598"/>
    </source>
</evidence>
<comment type="subcellular location">
    <subcellularLocation>
        <location evidence="13">Cytoplasm</location>
    </subcellularLocation>
</comment>
<dbReference type="SUPFAM" id="SSF81271">
    <property type="entry name" value="TGS-like"/>
    <property type="match status" value="1"/>
</dbReference>
<evidence type="ECO:0000256" key="3">
    <source>
        <dbReference type="ARBA" id="ARBA00022555"/>
    </source>
</evidence>
<dbReference type="Pfam" id="PF03129">
    <property type="entry name" value="HGTP_anticodon"/>
    <property type="match status" value="1"/>
</dbReference>
<dbReference type="PRINTS" id="PR01047">
    <property type="entry name" value="TRNASYNTHTHR"/>
</dbReference>
<evidence type="ECO:0000256" key="7">
    <source>
        <dbReference type="ARBA" id="ARBA00022833"/>
    </source>
</evidence>
<dbReference type="PANTHER" id="PTHR11451">
    <property type="entry name" value="THREONINE-TRNA LIGASE"/>
    <property type="match status" value="1"/>
</dbReference>
<keyword evidence="3 13" id="KW-0820">tRNA-binding</keyword>
<evidence type="ECO:0000259" key="14">
    <source>
        <dbReference type="PROSITE" id="PS50862"/>
    </source>
</evidence>
<feature type="region of interest" description="Catalytic" evidence="13">
    <location>
        <begin position="242"/>
        <end position="533"/>
    </location>
</feature>
<dbReference type="Pfam" id="PF00587">
    <property type="entry name" value="tRNA-synt_2b"/>
    <property type="match status" value="1"/>
</dbReference>
<dbReference type="HAMAP" id="MF_00184">
    <property type="entry name" value="Thr_tRNA_synth"/>
    <property type="match status" value="1"/>
</dbReference>
<dbReference type="SMART" id="SM00863">
    <property type="entry name" value="tRNA_SAD"/>
    <property type="match status" value="1"/>
</dbReference>
<evidence type="ECO:0000256" key="8">
    <source>
        <dbReference type="ARBA" id="ARBA00022840"/>
    </source>
</evidence>
<dbReference type="PROSITE" id="PS50862">
    <property type="entry name" value="AA_TRNA_LIGASE_II"/>
    <property type="match status" value="1"/>
</dbReference>
<dbReference type="InterPro" id="IPR004154">
    <property type="entry name" value="Anticodon-bd"/>
</dbReference>
<dbReference type="CDD" id="cd00771">
    <property type="entry name" value="ThrRS_core"/>
    <property type="match status" value="1"/>
</dbReference>
<dbReference type="SUPFAM" id="SSF55681">
    <property type="entry name" value="Class II aaRS and biotin synthetases"/>
    <property type="match status" value="1"/>
</dbReference>
<dbReference type="PROSITE" id="PS51880">
    <property type="entry name" value="TGS"/>
    <property type="match status" value="1"/>
</dbReference>
<organism evidence="16 17">
    <name type="scientific">Lysobacter auxotrophicus</name>
    <dbReference type="NCBI Taxonomy" id="2992573"/>
    <lineage>
        <taxon>Bacteria</taxon>
        <taxon>Pseudomonadati</taxon>
        <taxon>Pseudomonadota</taxon>
        <taxon>Gammaproteobacteria</taxon>
        <taxon>Lysobacterales</taxon>
        <taxon>Lysobacteraceae</taxon>
        <taxon>Lysobacter</taxon>
    </lineage>
</organism>
<dbReference type="InterPro" id="IPR018163">
    <property type="entry name" value="Thr/Ala-tRNA-synth_IIc_edit"/>
</dbReference>
<keyword evidence="2 13" id="KW-0963">Cytoplasm</keyword>
<dbReference type="InterPro" id="IPR004095">
    <property type="entry name" value="TGS"/>
</dbReference>